<feature type="chain" id="PRO_5009918945" evidence="1">
    <location>
        <begin position="23"/>
        <end position="180"/>
    </location>
</feature>
<dbReference type="EMBL" id="FQZN01000036">
    <property type="protein sequence ID" value="SHJ56238.1"/>
    <property type="molecule type" value="Genomic_DNA"/>
</dbReference>
<dbReference type="GeneID" id="92714229"/>
<evidence type="ECO:0000256" key="1">
    <source>
        <dbReference type="SAM" id="SignalP"/>
    </source>
</evidence>
<dbReference type="eggNOG" id="ENOG50344MV">
    <property type="taxonomic scope" value="Bacteria"/>
</dbReference>
<sequence length="180" mass="19917">MKKRINIAIAALLVLLAGCRSAKKETTVTSDMQKIEMNSAVVTPHLTGGNPVSTSPVVYIYKTKADYSHQVPVMMDDSRTRILSYPAPGDLKAGDRLRLPTPLTNGYLLDNRGIGPNVAFLTYTYEEYSKLSAAPSMEDLMANIAEKYPLLEIRACGRRADYKDIVSELNEKISEGFLQK</sequence>
<reference evidence="3" key="1">
    <citation type="submission" date="2016-11" db="EMBL/GenBank/DDBJ databases">
        <authorList>
            <person name="Varghese N."/>
            <person name="Submissions S."/>
        </authorList>
    </citation>
    <scope>NUCLEOTIDE SEQUENCE [LARGE SCALE GENOMIC DNA]</scope>
    <source>
        <strain evidence="3">DSM 26884</strain>
    </source>
</reference>
<keyword evidence="3" id="KW-1185">Reference proteome</keyword>
<protein>
    <submittedName>
        <fullName evidence="2">Uncharacterized protein</fullName>
    </submittedName>
</protein>
<organism evidence="2 3">
    <name type="scientific">Bacteroides stercorirosoris</name>
    <dbReference type="NCBI Taxonomy" id="871324"/>
    <lineage>
        <taxon>Bacteria</taxon>
        <taxon>Pseudomonadati</taxon>
        <taxon>Bacteroidota</taxon>
        <taxon>Bacteroidia</taxon>
        <taxon>Bacteroidales</taxon>
        <taxon>Bacteroidaceae</taxon>
        <taxon>Bacteroides</taxon>
    </lineage>
</organism>
<name>A0A1M6KB87_9BACE</name>
<dbReference type="AlphaFoldDB" id="A0A1M6KB87"/>
<evidence type="ECO:0000313" key="3">
    <source>
        <dbReference type="Proteomes" id="UP000184192"/>
    </source>
</evidence>
<dbReference type="RefSeq" id="WP_025832997.1">
    <property type="nucleotide sequence ID" value="NZ_FQZN01000036.1"/>
</dbReference>
<evidence type="ECO:0000313" key="2">
    <source>
        <dbReference type="EMBL" id="SHJ56238.1"/>
    </source>
</evidence>
<dbReference type="Proteomes" id="UP000184192">
    <property type="component" value="Unassembled WGS sequence"/>
</dbReference>
<proteinExistence type="predicted"/>
<accession>A0A1M6KB87</accession>
<dbReference type="PROSITE" id="PS51257">
    <property type="entry name" value="PROKAR_LIPOPROTEIN"/>
    <property type="match status" value="1"/>
</dbReference>
<feature type="signal peptide" evidence="1">
    <location>
        <begin position="1"/>
        <end position="22"/>
    </location>
</feature>
<gene>
    <name evidence="2" type="ORF">SAMN05444350_1366</name>
</gene>
<keyword evidence="1" id="KW-0732">Signal</keyword>